<proteinExistence type="predicted"/>
<protein>
    <submittedName>
        <fullName evidence="1">Uncharacterized protein</fullName>
    </submittedName>
</protein>
<dbReference type="Proteomes" id="UP000499080">
    <property type="component" value="Unassembled WGS sequence"/>
</dbReference>
<sequence>MLNKWWDGNKFENFVLISDIEPDRGKWLGYYLKIWGDRYGFNAEIIGGTRKILHEKIFITSNFKIEEVFTGEVLSAICALCNIYYYTGCDVVISKRMEPQPTDFFIRLLEENEDGLSFQASQSAEKRPRSPSPS</sequence>
<evidence type="ECO:0000313" key="1">
    <source>
        <dbReference type="EMBL" id="GBL79765.1"/>
    </source>
</evidence>
<name>A0A4Y2AKN2_ARAVE</name>
<keyword evidence="2" id="KW-1185">Reference proteome</keyword>
<dbReference type="OrthoDB" id="6433169at2759"/>
<dbReference type="AlphaFoldDB" id="A0A4Y2AKN2"/>
<reference evidence="1 2" key="1">
    <citation type="journal article" date="2019" name="Sci. Rep.">
        <title>Orb-weaving spider Araneus ventricosus genome elucidates the spidroin gene catalogue.</title>
        <authorList>
            <person name="Kono N."/>
            <person name="Nakamura H."/>
            <person name="Ohtoshi R."/>
            <person name="Moran D.A.P."/>
            <person name="Shinohara A."/>
            <person name="Yoshida Y."/>
            <person name="Fujiwara M."/>
            <person name="Mori M."/>
            <person name="Tomita M."/>
            <person name="Arakawa K."/>
        </authorList>
    </citation>
    <scope>NUCLEOTIDE SEQUENCE [LARGE SCALE GENOMIC DNA]</scope>
</reference>
<comment type="caution">
    <text evidence="1">The sequence shown here is derived from an EMBL/GenBank/DDBJ whole genome shotgun (WGS) entry which is preliminary data.</text>
</comment>
<accession>A0A4Y2AKN2</accession>
<dbReference type="EMBL" id="BGPR01000019">
    <property type="protein sequence ID" value="GBL79765.1"/>
    <property type="molecule type" value="Genomic_DNA"/>
</dbReference>
<evidence type="ECO:0000313" key="2">
    <source>
        <dbReference type="Proteomes" id="UP000499080"/>
    </source>
</evidence>
<organism evidence="1 2">
    <name type="scientific">Araneus ventricosus</name>
    <name type="common">Orbweaver spider</name>
    <name type="synonym">Epeira ventricosa</name>
    <dbReference type="NCBI Taxonomy" id="182803"/>
    <lineage>
        <taxon>Eukaryota</taxon>
        <taxon>Metazoa</taxon>
        <taxon>Ecdysozoa</taxon>
        <taxon>Arthropoda</taxon>
        <taxon>Chelicerata</taxon>
        <taxon>Arachnida</taxon>
        <taxon>Araneae</taxon>
        <taxon>Araneomorphae</taxon>
        <taxon>Entelegynae</taxon>
        <taxon>Araneoidea</taxon>
        <taxon>Araneidae</taxon>
        <taxon>Araneus</taxon>
    </lineage>
</organism>
<gene>
    <name evidence="1" type="ORF">AVEN_18281_1</name>
</gene>